<keyword evidence="3" id="KW-0862">Zinc</keyword>
<dbReference type="InterPro" id="IPR001222">
    <property type="entry name" value="Znf_TFIIS"/>
</dbReference>
<dbReference type="Pfam" id="PF01096">
    <property type="entry name" value="Zn_ribbon_TFIIS"/>
    <property type="match status" value="1"/>
</dbReference>
<dbReference type="PROSITE" id="PS51133">
    <property type="entry name" value="ZF_TFIIS_2"/>
    <property type="match status" value="1"/>
</dbReference>
<evidence type="ECO:0000256" key="3">
    <source>
        <dbReference type="ARBA" id="ARBA00022833"/>
    </source>
</evidence>
<evidence type="ECO:0000256" key="1">
    <source>
        <dbReference type="ARBA" id="ARBA00022723"/>
    </source>
</evidence>
<dbReference type="GO" id="GO:0005634">
    <property type="term" value="C:nucleus"/>
    <property type="evidence" value="ECO:0007669"/>
    <property type="project" value="TreeGrafter"/>
</dbReference>
<evidence type="ECO:0000313" key="5">
    <source>
        <dbReference type="EMBL" id="QHS96455.1"/>
    </source>
</evidence>
<dbReference type="PANTHER" id="PTHR11477:SF0">
    <property type="entry name" value="IP08861P-RELATED"/>
    <property type="match status" value="1"/>
</dbReference>
<evidence type="ECO:0000259" key="4">
    <source>
        <dbReference type="PROSITE" id="PS51133"/>
    </source>
</evidence>
<dbReference type="GO" id="GO:0003676">
    <property type="term" value="F:nucleic acid binding"/>
    <property type="evidence" value="ECO:0007669"/>
    <property type="project" value="InterPro"/>
</dbReference>
<dbReference type="PANTHER" id="PTHR11477">
    <property type="entry name" value="TRANSCRIPTION FACTOR S-II ZINC FINGER DOMAIN-CONTAINING PROTEIN"/>
    <property type="match status" value="1"/>
</dbReference>
<dbReference type="Gene3D" id="2.20.25.10">
    <property type="match status" value="1"/>
</dbReference>
<dbReference type="PROSITE" id="PS00466">
    <property type="entry name" value="ZF_TFIIS_1"/>
    <property type="match status" value="1"/>
</dbReference>
<keyword evidence="1" id="KW-0479">Metal-binding</keyword>
<dbReference type="CDD" id="cd13749">
    <property type="entry name" value="Zn-ribbon_TFIIS"/>
    <property type="match status" value="1"/>
</dbReference>
<feature type="domain" description="TFIIS-type" evidence="4">
    <location>
        <begin position="147"/>
        <end position="187"/>
    </location>
</feature>
<keyword evidence="2" id="KW-0863">Zinc-finger</keyword>
<sequence>MRVIKNPGQFQQNMYDMLKQLKNDRGEMIRPVKIKKDGEDYNSQHRISNIMLGVYNYALAEAKKKNLVCGWSNPYFVMIYTDRLRTIHYNLQHTDLIERINARTIHSSEIGAMSHQEMAIERWKPMIEEKMKRDKSKTTISANIVEGAFKCRRCKSEKTTYYQMQTRSADEPMTTFVQCTECPARWKC</sequence>
<dbReference type="SUPFAM" id="SSF57783">
    <property type="entry name" value="Zinc beta-ribbon"/>
    <property type="match status" value="1"/>
</dbReference>
<dbReference type="GO" id="GO:0008270">
    <property type="term" value="F:zinc ion binding"/>
    <property type="evidence" value="ECO:0007669"/>
    <property type="project" value="UniProtKB-KW"/>
</dbReference>
<dbReference type="AlphaFoldDB" id="A0A6C0BVJ7"/>
<dbReference type="InterPro" id="IPR036575">
    <property type="entry name" value="TFIIS_cen_dom_sf"/>
</dbReference>
<accession>A0A6C0BVJ7</accession>
<dbReference type="EMBL" id="MN739271">
    <property type="protein sequence ID" value="QHS96455.1"/>
    <property type="molecule type" value="Genomic_DNA"/>
</dbReference>
<name>A0A6C0BVJ7_9ZZZZ</name>
<dbReference type="SUPFAM" id="SSF46942">
    <property type="entry name" value="Elongation factor TFIIS domain 2"/>
    <property type="match status" value="1"/>
</dbReference>
<dbReference type="SMART" id="SM00440">
    <property type="entry name" value="ZnF_C2C2"/>
    <property type="match status" value="1"/>
</dbReference>
<organism evidence="5">
    <name type="scientific">viral metagenome</name>
    <dbReference type="NCBI Taxonomy" id="1070528"/>
    <lineage>
        <taxon>unclassified sequences</taxon>
        <taxon>metagenomes</taxon>
        <taxon>organismal metagenomes</taxon>
    </lineage>
</organism>
<proteinExistence type="predicted"/>
<dbReference type="GO" id="GO:0006351">
    <property type="term" value="P:DNA-templated transcription"/>
    <property type="evidence" value="ECO:0007669"/>
    <property type="project" value="InterPro"/>
</dbReference>
<protein>
    <recommendedName>
        <fullName evidence="4">TFIIS-type domain-containing protein</fullName>
    </recommendedName>
</protein>
<reference evidence="5" key="1">
    <citation type="journal article" date="2020" name="Nature">
        <title>Giant virus diversity and host interactions through global metagenomics.</title>
        <authorList>
            <person name="Schulz F."/>
            <person name="Roux S."/>
            <person name="Paez-Espino D."/>
            <person name="Jungbluth S."/>
            <person name="Walsh D.A."/>
            <person name="Denef V.J."/>
            <person name="McMahon K.D."/>
            <person name="Konstantinidis K.T."/>
            <person name="Eloe-Fadrosh E.A."/>
            <person name="Kyrpides N.C."/>
            <person name="Woyke T."/>
        </authorList>
    </citation>
    <scope>NUCLEOTIDE SEQUENCE</scope>
    <source>
        <strain evidence="5">GVMAG-M-3300020166-18</strain>
    </source>
</reference>
<evidence type="ECO:0000256" key="2">
    <source>
        <dbReference type="ARBA" id="ARBA00022771"/>
    </source>
</evidence>